<evidence type="ECO:0000313" key="1">
    <source>
        <dbReference type="EMBL" id="ONI28142.1"/>
    </source>
</evidence>
<evidence type="ECO:0000313" key="2">
    <source>
        <dbReference type="Proteomes" id="UP000006882"/>
    </source>
</evidence>
<organism evidence="1 2">
    <name type="scientific">Prunus persica</name>
    <name type="common">Peach</name>
    <name type="synonym">Amygdalus persica</name>
    <dbReference type="NCBI Taxonomy" id="3760"/>
    <lineage>
        <taxon>Eukaryota</taxon>
        <taxon>Viridiplantae</taxon>
        <taxon>Streptophyta</taxon>
        <taxon>Embryophyta</taxon>
        <taxon>Tracheophyta</taxon>
        <taxon>Spermatophyta</taxon>
        <taxon>Magnoliopsida</taxon>
        <taxon>eudicotyledons</taxon>
        <taxon>Gunneridae</taxon>
        <taxon>Pentapetalae</taxon>
        <taxon>rosids</taxon>
        <taxon>fabids</taxon>
        <taxon>Rosales</taxon>
        <taxon>Rosaceae</taxon>
        <taxon>Amygdaloideae</taxon>
        <taxon>Amygdaleae</taxon>
        <taxon>Prunus</taxon>
    </lineage>
</organism>
<proteinExistence type="predicted"/>
<keyword evidence="2" id="KW-1185">Reference proteome</keyword>
<gene>
    <name evidence="1" type="ORF">PRUPE_1G126100</name>
</gene>
<dbReference type="Proteomes" id="UP000006882">
    <property type="component" value="Chromosome G1"/>
</dbReference>
<dbReference type="Gramene" id="ONI28142">
    <property type="protein sequence ID" value="ONI28142"/>
    <property type="gene ID" value="PRUPE_1G126100"/>
</dbReference>
<dbReference type="EMBL" id="CM007651">
    <property type="protein sequence ID" value="ONI28142.1"/>
    <property type="molecule type" value="Genomic_DNA"/>
</dbReference>
<name>A0A251QWC9_PRUPE</name>
<protein>
    <submittedName>
        <fullName evidence="1">Uncharacterized protein</fullName>
    </submittedName>
</protein>
<accession>A0A251QWC9</accession>
<reference evidence="1 2" key="1">
    <citation type="journal article" date="2013" name="Nat. Genet.">
        <title>The high-quality draft genome of peach (Prunus persica) identifies unique patterns of genetic diversity, domestication and genome evolution.</title>
        <authorList>
            <consortium name="International Peach Genome Initiative"/>
            <person name="Verde I."/>
            <person name="Abbott A.G."/>
            <person name="Scalabrin S."/>
            <person name="Jung S."/>
            <person name="Shu S."/>
            <person name="Marroni F."/>
            <person name="Zhebentyayeva T."/>
            <person name="Dettori M.T."/>
            <person name="Grimwood J."/>
            <person name="Cattonaro F."/>
            <person name="Zuccolo A."/>
            <person name="Rossini L."/>
            <person name="Jenkins J."/>
            <person name="Vendramin E."/>
            <person name="Meisel L.A."/>
            <person name="Decroocq V."/>
            <person name="Sosinski B."/>
            <person name="Prochnik S."/>
            <person name="Mitros T."/>
            <person name="Policriti A."/>
            <person name="Cipriani G."/>
            <person name="Dondini L."/>
            <person name="Ficklin S."/>
            <person name="Goodstein D.M."/>
            <person name="Xuan P."/>
            <person name="Del Fabbro C."/>
            <person name="Aramini V."/>
            <person name="Copetti D."/>
            <person name="Gonzalez S."/>
            <person name="Horner D.S."/>
            <person name="Falchi R."/>
            <person name="Lucas S."/>
            <person name="Mica E."/>
            <person name="Maldonado J."/>
            <person name="Lazzari B."/>
            <person name="Bielenberg D."/>
            <person name="Pirona R."/>
            <person name="Miculan M."/>
            <person name="Barakat A."/>
            <person name="Testolin R."/>
            <person name="Stella A."/>
            <person name="Tartarini S."/>
            <person name="Tonutti P."/>
            <person name="Arus P."/>
            <person name="Orellana A."/>
            <person name="Wells C."/>
            <person name="Main D."/>
            <person name="Vizzotto G."/>
            <person name="Silva H."/>
            <person name="Salamini F."/>
            <person name="Schmutz J."/>
            <person name="Morgante M."/>
            <person name="Rokhsar D.S."/>
        </authorList>
    </citation>
    <scope>NUCLEOTIDE SEQUENCE [LARGE SCALE GENOMIC DNA]</scope>
    <source>
        <strain evidence="2">cv. Nemared</strain>
    </source>
</reference>
<dbReference type="AlphaFoldDB" id="A0A251QWC9"/>
<sequence>MNFCVNGIVLEEQWALVIQIFFHKLKGDAFCFQGQFHSLCVKAKPRSMQGHLVSSCHLSFTHFFRFGLDVGVKCFCSFL</sequence>